<proteinExistence type="predicted"/>
<evidence type="ECO:0000256" key="3">
    <source>
        <dbReference type="ARBA" id="ARBA00022692"/>
    </source>
</evidence>
<dbReference type="GO" id="GO:0004984">
    <property type="term" value="F:olfactory receptor activity"/>
    <property type="evidence" value="ECO:0007669"/>
    <property type="project" value="InterPro"/>
</dbReference>
<evidence type="ECO:0000259" key="9">
    <source>
        <dbReference type="PROSITE" id="PS50262"/>
    </source>
</evidence>
<feature type="domain" description="G-protein coupled receptors family 1 profile" evidence="9">
    <location>
        <begin position="68"/>
        <end position="274"/>
    </location>
</feature>
<dbReference type="PANTHER" id="PTHR26450">
    <property type="entry name" value="OLFACTORY RECEPTOR 56B1-RELATED"/>
    <property type="match status" value="1"/>
</dbReference>
<dbReference type="InterPro" id="IPR050402">
    <property type="entry name" value="OR51/52/56-like"/>
</dbReference>
<dbReference type="AlphaFoldDB" id="A0A8C0GGW7"/>
<feature type="transmembrane region" description="Helical" evidence="8">
    <location>
        <begin position="15"/>
        <end position="40"/>
    </location>
</feature>
<dbReference type="SUPFAM" id="SSF81321">
    <property type="entry name" value="Family A G protein-coupled receptor-like"/>
    <property type="match status" value="1"/>
</dbReference>
<evidence type="ECO:0000313" key="11">
    <source>
        <dbReference type="Proteomes" id="UP000694404"/>
    </source>
</evidence>
<dbReference type="Gene3D" id="1.20.1070.10">
    <property type="entry name" value="Rhodopsin 7-helix transmembrane proteins"/>
    <property type="match status" value="1"/>
</dbReference>
<keyword evidence="4" id="KW-0552">Olfaction</keyword>
<dbReference type="GO" id="GO:0004930">
    <property type="term" value="F:G protein-coupled receptor activity"/>
    <property type="evidence" value="ECO:0007669"/>
    <property type="project" value="InterPro"/>
</dbReference>
<feature type="transmembrane region" description="Helical" evidence="8">
    <location>
        <begin position="254"/>
        <end position="274"/>
    </location>
</feature>
<evidence type="ECO:0000256" key="8">
    <source>
        <dbReference type="SAM" id="Phobius"/>
    </source>
</evidence>
<name>A0A8C0GGW7_CHEAB</name>
<accession>A0A8C0GGW7</accession>
<evidence type="ECO:0000256" key="4">
    <source>
        <dbReference type="ARBA" id="ARBA00022725"/>
    </source>
</evidence>
<keyword evidence="5 8" id="KW-1133">Transmembrane helix</keyword>
<protein>
    <recommendedName>
        <fullName evidence="9">G-protein coupled receptors family 1 profile domain-containing protein</fullName>
    </recommendedName>
</protein>
<dbReference type="Pfam" id="PF13853">
    <property type="entry name" value="7tm_4"/>
    <property type="match status" value="1"/>
</dbReference>
<sequence>MSEENTAARDLSDVFILLGIPGLEAAHFWISIPLCSMYLIALCGNTRASRDIAGANSTTVPKMLLLLWFKAREISFTACLTQMFFVQAVFALESAILLAMASDRYVAVCHPLRYTAVVTQAVAGRIGVASTLRSLCVGLPLLWFLKRLPYCGHHIVHHTYCEHMGIARLACADITVTTVYGSIVTFLAVGLDVIFITVSYALILRAAFRLPSKDARLKDLRTCSSHLCLMLIFYTPAFFSFLSHCFGHNVPLHIHILLANLYMLVPPTPNPIIYRVKTQLIRARVLKTFNPQRRSP</sequence>
<evidence type="ECO:0000256" key="7">
    <source>
        <dbReference type="ARBA" id="ARBA00023224"/>
    </source>
</evidence>
<reference evidence="10" key="1">
    <citation type="submission" date="2025-08" db="UniProtKB">
        <authorList>
            <consortium name="Ensembl"/>
        </authorList>
    </citation>
    <scope>IDENTIFICATION</scope>
</reference>
<dbReference type="InterPro" id="IPR000725">
    <property type="entry name" value="Olfact_rcpt"/>
</dbReference>
<reference evidence="10" key="2">
    <citation type="submission" date="2025-09" db="UniProtKB">
        <authorList>
            <consortium name="Ensembl"/>
        </authorList>
    </citation>
    <scope>IDENTIFICATION</scope>
</reference>
<dbReference type="Ensembl" id="ENSCABT00000007654.1">
    <property type="protein sequence ID" value="ENSCABP00000007005.1"/>
    <property type="gene ID" value="ENSCABG00000005318.1"/>
</dbReference>
<evidence type="ECO:0000256" key="1">
    <source>
        <dbReference type="ARBA" id="ARBA00004141"/>
    </source>
</evidence>
<keyword evidence="3 8" id="KW-0812">Transmembrane</keyword>
<organism evidence="10 11">
    <name type="scientific">Chelonoidis abingdonii</name>
    <name type="common">Abingdon island giant tortoise</name>
    <name type="synonym">Testudo abingdonii</name>
    <dbReference type="NCBI Taxonomy" id="106734"/>
    <lineage>
        <taxon>Eukaryota</taxon>
        <taxon>Metazoa</taxon>
        <taxon>Chordata</taxon>
        <taxon>Craniata</taxon>
        <taxon>Vertebrata</taxon>
        <taxon>Euteleostomi</taxon>
        <taxon>Archelosauria</taxon>
        <taxon>Testudinata</taxon>
        <taxon>Testudines</taxon>
        <taxon>Cryptodira</taxon>
        <taxon>Durocryptodira</taxon>
        <taxon>Testudinoidea</taxon>
        <taxon>Testudinidae</taxon>
        <taxon>Chelonoidis</taxon>
    </lineage>
</organism>
<feature type="transmembrane region" description="Helical" evidence="8">
    <location>
        <begin position="224"/>
        <end position="242"/>
    </location>
</feature>
<feature type="transmembrane region" description="Helical" evidence="8">
    <location>
        <begin position="122"/>
        <end position="145"/>
    </location>
</feature>
<dbReference type="Proteomes" id="UP000694404">
    <property type="component" value="Unplaced"/>
</dbReference>
<dbReference type="GeneTree" id="ENSGT01090000260043"/>
<keyword evidence="11" id="KW-1185">Reference proteome</keyword>
<dbReference type="InterPro" id="IPR000276">
    <property type="entry name" value="GPCR_Rhodpsn"/>
</dbReference>
<evidence type="ECO:0000313" key="10">
    <source>
        <dbReference type="Ensembl" id="ENSCABP00000007005.1"/>
    </source>
</evidence>
<evidence type="ECO:0000256" key="6">
    <source>
        <dbReference type="ARBA" id="ARBA00023136"/>
    </source>
</evidence>
<keyword evidence="6 8" id="KW-0472">Membrane</keyword>
<evidence type="ECO:0000256" key="5">
    <source>
        <dbReference type="ARBA" id="ARBA00022989"/>
    </source>
</evidence>
<keyword evidence="2" id="KW-0716">Sensory transduction</keyword>
<keyword evidence="7" id="KW-0807">Transducer</keyword>
<dbReference type="PANTHER" id="PTHR26450:SF32">
    <property type="entry name" value="OLFACTORY RECEPTOR 52B6"/>
    <property type="match status" value="1"/>
</dbReference>
<comment type="subcellular location">
    <subcellularLocation>
        <location evidence="1">Membrane</location>
        <topology evidence="1">Multi-pass membrane protein</topology>
    </subcellularLocation>
</comment>
<dbReference type="PRINTS" id="PR00245">
    <property type="entry name" value="OLFACTORYR"/>
</dbReference>
<dbReference type="PROSITE" id="PS00237">
    <property type="entry name" value="G_PROTEIN_RECEP_F1_1"/>
    <property type="match status" value="1"/>
</dbReference>
<dbReference type="PROSITE" id="PS50262">
    <property type="entry name" value="G_PROTEIN_RECEP_F1_2"/>
    <property type="match status" value="1"/>
</dbReference>
<dbReference type="InterPro" id="IPR017452">
    <property type="entry name" value="GPCR_Rhodpsn_7TM"/>
</dbReference>
<feature type="transmembrane region" description="Helical" evidence="8">
    <location>
        <begin position="183"/>
        <end position="203"/>
    </location>
</feature>
<evidence type="ECO:0000256" key="2">
    <source>
        <dbReference type="ARBA" id="ARBA00022606"/>
    </source>
</evidence>
<dbReference type="GO" id="GO:0005886">
    <property type="term" value="C:plasma membrane"/>
    <property type="evidence" value="ECO:0007669"/>
    <property type="project" value="TreeGrafter"/>
</dbReference>